<gene>
    <name evidence="3" type="ORF">GCM10010389_33400</name>
</gene>
<feature type="region of interest" description="Disordered" evidence="1">
    <location>
        <begin position="1"/>
        <end position="51"/>
    </location>
</feature>
<evidence type="ECO:0000313" key="3">
    <source>
        <dbReference type="EMBL" id="GGZ92127.1"/>
    </source>
</evidence>
<keyword evidence="2" id="KW-0812">Transmembrane</keyword>
<reference evidence="3" key="2">
    <citation type="submission" date="2020-09" db="EMBL/GenBank/DDBJ databases">
        <authorList>
            <person name="Sun Q."/>
            <person name="Ohkuma M."/>
        </authorList>
    </citation>
    <scope>NUCLEOTIDE SEQUENCE</scope>
    <source>
        <strain evidence="3">JCM 5016</strain>
    </source>
</reference>
<keyword evidence="2" id="KW-1133">Transmembrane helix</keyword>
<feature type="transmembrane region" description="Helical" evidence="2">
    <location>
        <begin position="252"/>
        <end position="270"/>
    </location>
</feature>
<sequence length="541" mass="56785">MEPEHHPSGPTPSGPTPSGPAPSGPAPSGASDTLPTGAGKTAGFETATRAPEARVPAALRAEGRWWPWPAAAAAAFIVAQLLLVPPRLGLGWDEVIYVSQVGHHAPATAFSAPRARGVSLLVLPVAALTSSTIALRVYLAVVSGLALFLALLAWRGRRPPAVLALAGLLFWSLWITVFYGPQAMPNLWVAFAALGAVGCFLRAADDPTARRALWGLAGCAAVMALMRPMDAVWAALPMLAAPVLVRRWRRPALFAAVLLGIVAGAAEWVVEAYVRFGGLSERLHLASEFQGGLGPHLAVGDQLRSLAGIGLCRPCQAPWPHPAVYLWWLALPVAAAGGVVLALASRGRRRRADTVLVTACAVTSAVPYLFLIDYAAPRFLLPAYALFALPVADCLVWLALGAARSRWRPVTASLVLLALAGHLAVQYAVLGRAVTRTDASHRNWQRIADGLQRLGVRPPCLVSGPATVPIAYYGGCLSIATTGPNVNITTAGILAAARDHNVAVLVPPGGRPPGYAAAWPSHPLPAPGTLARYRVYIEPRP</sequence>
<proteinExistence type="predicted"/>
<evidence type="ECO:0000256" key="2">
    <source>
        <dbReference type="SAM" id="Phobius"/>
    </source>
</evidence>
<feature type="transmembrane region" description="Helical" evidence="2">
    <location>
        <begin position="355"/>
        <end position="375"/>
    </location>
</feature>
<feature type="transmembrane region" description="Helical" evidence="2">
    <location>
        <begin position="133"/>
        <end position="154"/>
    </location>
</feature>
<feature type="compositionally biased region" description="Pro residues" evidence="1">
    <location>
        <begin position="9"/>
        <end position="25"/>
    </location>
</feature>
<dbReference type="RefSeq" id="WP_229879607.1">
    <property type="nucleotide sequence ID" value="NZ_BMWH01000012.1"/>
</dbReference>
<dbReference type="EMBL" id="BMWH01000012">
    <property type="protein sequence ID" value="GGZ92127.1"/>
    <property type="molecule type" value="Genomic_DNA"/>
</dbReference>
<dbReference type="AlphaFoldDB" id="A0A918RAK9"/>
<feature type="transmembrane region" description="Helical" evidence="2">
    <location>
        <begin position="187"/>
        <end position="204"/>
    </location>
</feature>
<feature type="transmembrane region" description="Helical" evidence="2">
    <location>
        <begin position="161"/>
        <end position="181"/>
    </location>
</feature>
<accession>A0A918RAK9</accession>
<protein>
    <recommendedName>
        <fullName evidence="5">Integral membrane protein</fullName>
    </recommendedName>
</protein>
<dbReference type="Proteomes" id="UP000623010">
    <property type="component" value="Unassembled WGS sequence"/>
</dbReference>
<name>A0A918RAK9_9ACTN</name>
<evidence type="ECO:0000313" key="4">
    <source>
        <dbReference type="Proteomes" id="UP000623010"/>
    </source>
</evidence>
<feature type="transmembrane region" description="Helical" evidence="2">
    <location>
        <begin position="381"/>
        <end position="400"/>
    </location>
</feature>
<feature type="transmembrane region" description="Helical" evidence="2">
    <location>
        <begin position="412"/>
        <end position="430"/>
    </location>
</feature>
<comment type="caution">
    <text evidence="3">The sequence shown here is derived from an EMBL/GenBank/DDBJ whole genome shotgun (WGS) entry which is preliminary data.</text>
</comment>
<keyword evidence="2" id="KW-0472">Membrane</keyword>
<evidence type="ECO:0008006" key="5">
    <source>
        <dbReference type="Google" id="ProtNLM"/>
    </source>
</evidence>
<feature type="transmembrane region" description="Helical" evidence="2">
    <location>
        <begin position="325"/>
        <end position="343"/>
    </location>
</feature>
<reference evidence="3" key="1">
    <citation type="journal article" date="2014" name="Int. J. Syst. Evol. Microbiol.">
        <title>Complete genome sequence of Corynebacterium casei LMG S-19264T (=DSM 44701T), isolated from a smear-ripened cheese.</title>
        <authorList>
            <consortium name="US DOE Joint Genome Institute (JGI-PGF)"/>
            <person name="Walter F."/>
            <person name="Albersmeier A."/>
            <person name="Kalinowski J."/>
            <person name="Ruckert C."/>
        </authorList>
    </citation>
    <scope>NUCLEOTIDE SEQUENCE</scope>
    <source>
        <strain evidence="3">JCM 5016</strain>
    </source>
</reference>
<keyword evidence="4" id="KW-1185">Reference proteome</keyword>
<evidence type="ECO:0000256" key="1">
    <source>
        <dbReference type="SAM" id="MobiDB-lite"/>
    </source>
</evidence>
<organism evidence="3 4">
    <name type="scientific">Streptomyces echinoruber</name>
    <dbReference type="NCBI Taxonomy" id="68898"/>
    <lineage>
        <taxon>Bacteria</taxon>
        <taxon>Bacillati</taxon>
        <taxon>Actinomycetota</taxon>
        <taxon>Actinomycetes</taxon>
        <taxon>Kitasatosporales</taxon>
        <taxon>Streptomycetaceae</taxon>
        <taxon>Streptomyces</taxon>
    </lineage>
</organism>